<accession>A0A420YM22</accession>
<organism evidence="2 3">
    <name type="scientific">Coniochaeta pulveracea</name>
    <dbReference type="NCBI Taxonomy" id="177199"/>
    <lineage>
        <taxon>Eukaryota</taxon>
        <taxon>Fungi</taxon>
        <taxon>Dikarya</taxon>
        <taxon>Ascomycota</taxon>
        <taxon>Pezizomycotina</taxon>
        <taxon>Sordariomycetes</taxon>
        <taxon>Sordariomycetidae</taxon>
        <taxon>Coniochaetales</taxon>
        <taxon>Coniochaetaceae</taxon>
        <taxon>Coniochaeta</taxon>
    </lineage>
</organism>
<evidence type="ECO:0000313" key="3">
    <source>
        <dbReference type="Proteomes" id="UP000275385"/>
    </source>
</evidence>
<keyword evidence="3" id="KW-1185">Reference proteome</keyword>
<protein>
    <recommendedName>
        <fullName evidence="1">DUF7580 domain-containing protein</fullName>
    </recommendedName>
</protein>
<dbReference type="PANTHER" id="PTHR35186:SF4">
    <property type="entry name" value="PRION-INHIBITION AND PROPAGATION HELO DOMAIN-CONTAINING PROTEIN"/>
    <property type="match status" value="1"/>
</dbReference>
<sequence length="545" mass="61433">MSGVEIAGLVLGAFPLAIEALDRYRDVAKRCGFWYKIQLEHRKCKDNLTFYRLAYRQQLKLLLLPLVQDGNKVQQLLADPRGADWKDPAITGLLEARLDESYELYKEIITAIDEVMKKLNHELALDKDAIQQNVHSLKGPMKARMKYAATKEGRDYQLYKLKFSNGESVRNELFAELKDLLDKMRSLLSTSDEVSQMHPEPTRKAVHFEVMIAKALASTWEIYQTKIIQGDGLEATQAVAQSQSVLRSAMQAPNHRNNQPVKSAMRAPRHPFLPTGLGVAPPTITLNVATTPANTEHRRITSLCASLNDGTDGCCGFLPEEDCRYYVYRLARLQTKAFRSVTLEEILGGQAQPYPTRRQRYTLSLTLASSFLQLLETPWLPTTWSKSDIVFTSRPEEPNLFALDQPRLRRELTSLPSQVAPPSEAPGKATTFHDFLDILGIVLLELCFGKLLKDQPCRRKLPDGANELEKKVFDYMAAREWHQEVNEEAGPDYADAVAWCLWGNRSCPPELWRRKMLEEVVQPLEQCRQYLGGGAGGGAGAGWAT</sequence>
<dbReference type="Proteomes" id="UP000275385">
    <property type="component" value="Unassembled WGS sequence"/>
</dbReference>
<evidence type="ECO:0000259" key="1">
    <source>
        <dbReference type="Pfam" id="PF24476"/>
    </source>
</evidence>
<dbReference type="EMBL" id="QVQW01000003">
    <property type="protein sequence ID" value="RKU48929.1"/>
    <property type="molecule type" value="Genomic_DNA"/>
</dbReference>
<dbReference type="Pfam" id="PF24476">
    <property type="entry name" value="DUF7580"/>
    <property type="match status" value="1"/>
</dbReference>
<comment type="caution">
    <text evidence="2">The sequence shown here is derived from an EMBL/GenBank/DDBJ whole genome shotgun (WGS) entry which is preliminary data.</text>
</comment>
<dbReference type="AlphaFoldDB" id="A0A420YM22"/>
<dbReference type="InterPro" id="IPR056002">
    <property type="entry name" value="DUF7580"/>
</dbReference>
<dbReference type="OrthoDB" id="3565018at2759"/>
<gene>
    <name evidence="2" type="ORF">DL546_009133</name>
</gene>
<dbReference type="STRING" id="177199.A0A420YM22"/>
<feature type="domain" description="DUF7580" evidence="1">
    <location>
        <begin position="331"/>
        <end position="526"/>
    </location>
</feature>
<name>A0A420YM22_9PEZI</name>
<reference evidence="2 3" key="1">
    <citation type="submission" date="2018-08" db="EMBL/GenBank/DDBJ databases">
        <title>Draft genome of the lignicolous fungus Coniochaeta pulveracea.</title>
        <authorList>
            <person name="Borstlap C.J."/>
            <person name="De Witt R.N."/>
            <person name="Botha A."/>
            <person name="Volschenk H."/>
        </authorList>
    </citation>
    <scope>NUCLEOTIDE SEQUENCE [LARGE SCALE GENOMIC DNA]</scope>
    <source>
        <strain evidence="2 3">CAB683</strain>
    </source>
</reference>
<dbReference type="PANTHER" id="PTHR35186">
    <property type="entry name" value="ANK_REP_REGION DOMAIN-CONTAINING PROTEIN"/>
    <property type="match status" value="1"/>
</dbReference>
<evidence type="ECO:0000313" key="2">
    <source>
        <dbReference type="EMBL" id="RKU48929.1"/>
    </source>
</evidence>
<proteinExistence type="predicted"/>